<evidence type="ECO:0000313" key="2">
    <source>
        <dbReference type="EMBL" id="MCY0147131.1"/>
    </source>
</evidence>
<dbReference type="InterPro" id="IPR000031">
    <property type="entry name" value="PurE_dom"/>
</dbReference>
<accession>A0ABT3Z5S9</accession>
<evidence type="ECO:0000259" key="1">
    <source>
        <dbReference type="SMART" id="SM01001"/>
    </source>
</evidence>
<comment type="caution">
    <text evidence="2">The sequence shown here is derived from an EMBL/GenBank/DDBJ whole genome shotgun (WGS) entry which is preliminary data.</text>
</comment>
<gene>
    <name evidence="2" type="primary">larB</name>
    <name evidence="2" type="ORF">OEG84_05230</name>
</gene>
<keyword evidence="3" id="KW-1185">Reference proteome</keyword>
<dbReference type="SMART" id="SM01001">
    <property type="entry name" value="AIRC"/>
    <property type="match status" value="1"/>
</dbReference>
<evidence type="ECO:0000313" key="3">
    <source>
        <dbReference type="Proteomes" id="UP001073227"/>
    </source>
</evidence>
<organism evidence="2 3">
    <name type="scientific">Hoeflea algicola</name>
    <dbReference type="NCBI Taxonomy" id="2983763"/>
    <lineage>
        <taxon>Bacteria</taxon>
        <taxon>Pseudomonadati</taxon>
        <taxon>Pseudomonadota</taxon>
        <taxon>Alphaproteobacteria</taxon>
        <taxon>Hyphomicrobiales</taxon>
        <taxon>Rhizobiaceae</taxon>
        <taxon>Hoeflea</taxon>
    </lineage>
</organism>
<sequence length="214" mass="21952">MNDEIEFDWGRTARIGIGEAVLCAGKSEVQIRAIVEQVLARGARCLLTRLEPELAASLPMLDYHAASRTGFVGENVACPDAAEICIVTAGTSDAGVAHEAARTLAFHGAASTMIFDVGVAGLHRLVARLPEISAHRVVILVAGMDAALASVVAGQVSSVVIGVPTSTGYGAARGGETALSAMLASCAAGLSVVNIDNGFGAACVALRHLQRFKD</sequence>
<dbReference type="PANTHER" id="PTHR43064:SF1">
    <property type="entry name" value="SLL1489 PROTEIN"/>
    <property type="match status" value="1"/>
</dbReference>
<dbReference type="Proteomes" id="UP001073227">
    <property type="component" value="Unassembled WGS sequence"/>
</dbReference>
<name>A0ABT3Z5S9_9HYPH</name>
<protein>
    <submittedName>
        <fullName evidence="2">Nickel pincer cofactor biosynthesis protein LarB</fullName>
    </submittedName>
</protein>
<dbReference type="NCBIfam" id="NF033503">
    <property type="entry name" value="LarB"/>
    <property type="match status" value="1"/>
</dbReference>
<dbReference type="PANTHER" id="PTHR43064">
    <property type="entry name" value="PHOSPHORIBOSYLAMINOIMIDAZOLE CARBOXYLASE-RELATED"/>
    <property type="match status" value="1"/>
</dbReference>
<dbReference type="RefSeq" id="WP_267652743.1">
    <property type="nucleotide sequence ID" value="NZ_JAOVZR010000001.1"/>
</dbReference>
<feature type="domain" description="PurE" evidence="1">
    <location>
        <begin position="82"/>
        <end position="214"/>
    </location>
</feature>
<dbReference type="SUPFAM" id="SSF52255">
    <property type="entry name" value="N5-CAIR mutase (phosphoribosylaminoimidazole carboxylase, PurE)"/>
    <property type="match status" value="1"/>
</dbReference>
<proteinExistence type="predicted"/>
<dbReference type="EMBL" id="JAOVZR010000001">
    <property type="protein sequence ID" value="MCY0147131.1"/>
    <property type="molecule type" value="Genomic_DNA"/>
</dbReference>
<dbReference type="Pfam" id="PF00731">
    <property type="entry name" value="AIRC"/>
    <property type="match status" value="1"/>
</dbReference>
<dbReference type="Gene3D" id="3.40.50.1970">
    <property type="match status" value="1"/>
</dbReference>
<dbReference type="InterPro" id="IPR039476">
    <property type="entry name" value="P2CMN_synthase_LarB"/>
</dbReference>
<reference evidence="2" key="1">
    <citation type="submission" date="2022-10" db="EMBL/GenBank/DDBJ databases">
        <title>Hoeflea sp. G2-23, isolated from marine algae.</title>
        <authorList>
            <person name="Kristyanto S."/>
            <person name="Kim J.M."/>
            <person name="Jeon C.O."/>
        </authorList>
    </citation>
    <scope>NUCLEOTIDE SEQUENCE</scope>
    <source>
        <strain evidence="2">G2-23</strain>
    </source>
</reference>